<dbReference type="Proteomes" id="UP000002035">
    <property type="component" value="Unassembled WGS sequence"/>
</dbReference>
<feature type="compositionally biased region" description="Basic and acidic residues" evidence="1">
    <location>
        <begin position="59"/>
        <end position="68"/>
    </location>
</feature>
<proteinExistence type="predicted"/>
<evidence type="ECO:0000313" key="2">
    <source>
        <dbReference type="EMBL" id="EEQ35768.1"/>
    </source>
</evidence>
<evidence type="ECO:0000256" key="1">
    <source>
        <dbReference type="SAM" id="MobiDB-lite"/>
    </source>
</evidence>
<dbReference type="OrthoDB" id="2137750at2759"/>
<dbReference type="AlphaFoldDB" id="C5G0W5"/>
<reference evidence="3" key="1">
    <citation type="journal article" date="2012" name="MBio">
        <title>Comparative genome analysis of Trichophyton rubrum and related dermatophytes reveals candidate genes involved in infection.</title>
        <authorList>
            <person name="Martinez D.A."/>
            <person name="Oliver B.G."/>
            <person name="Graeser Y."/>
            <person name="Goldberg J.M."/>
            <person name="Li W."/>
            <person name="Martinez-Rossi N.M."/>
            <person name="Monod M."/>
            <person name="Shelest E."/>
            <person name="Barton R.C."/>
            <person name="Birch E."/>
            <person name="Brakhage A.A."/>
            <person name="Chen Z."/>
            <person name="Gurr S.J."/>
            <person name="Heiman D."/>
            <person name="Heitman J."/>
            <person name="Kosti I."/>
            <person name="Rossi A."/>
            <person name="Saif S."/>
            <person name="Samalova M."/>
            <person name="Saunders C.W."/>
            <person name="Shea T."/>
            <person name="Summerbell R.C."/>
            <person name="Xu J."/>
            <person name="Young S."/>
            <person name="Zeng Q."/>
            <person name="Birren B.W."/>
            <person name="Cuomo C.A."/>
            <person name="White T.C."/>
        </authorList>
    </citation>
    <scope>NUCLEOTIDE SEQUENCE [LARGE SCALE GENOMIC DNA]</scope>
    <source>
        <strain evidence="3">ATCC MYA-4605 / CBS 113480</strain>
    </source>
</reference>
<keyword evidence="3" id="KW-1185">Reference proteome</keyword>
<feature type="compositionally biased region" description="Basic and acidic residues" evidence="1">
    <location>
        <begin position="12"/>
        <end position="22"/>
    </location>
</feature>
<dbReference type="InterPro" id="IPR019626">
    <property type="entry name" value="Stress-induced_KGG_rpt"/>
</dbReference>
<dbReference type="GeneID" id="9223969"/>
<dbReference type="eggNOG" id="ENOG502STRE">
    <property type="taxonomic scope" value="Eukaryota"/>
</dbReference>
<protein>
    <recommendedName>
        <fullName evidence="4">Conidiation-specific protein 10</fullName>
    </recommendedName>
</protein>
<sequence length="90" mass="9620">MADYNPANFANRPHEEVEEIARKGGQSSHHSGFASMDPDKQREISSKGGTASSGSFEPGSERTREAGRKGGKVAGGGSMMMDDEDFDPEE</sequence>
<dbReference type="EMBL" id="DS995709">
    <property type="protein sequence ID" value="EEQ35768.1"/>
    <property type="molecule type" value="Genomic_DNA"/>
</dbReference>
<feature type="compositionally biased region" description="Acidic residues" evidence="1">
    <location>
        <begin position="81"/>
        <end position="90"/>
    </location>
</feature>
<dbReference type="STRING" id="554155.C5G0W5"/>
<name>C5G0W5_ARTOC</name>
<organism evidence="2 3">
    <name type="scientific">Arthroderma otae (strain ATCC MYA-4605 / CBS 113480)</name>
    <name type="common">Microsporum canis</name>
    <dbReference type="NCBI Taxonomy" id="554155"/>
    <lineage>
        <taxon>Eukaryota</taxon>
        <taxon>Fungi</taxon>
        <taxon>Dikarya</taxon>
        <taxon>Ascomycota</taxon>
        <taxon>Pezizomycotina</taxon>
        <taxon>Eurotiomycetes</taxon>
        <taxon>Eurotiomycetidae</taxon>
        <taxon>Onygenales</taxon>
        <taxon>Arthrodermataceae</taxon>
        <taxon>Microsporum</taxon>
    </lineage>
</organism>
<dbReference type="RefSeq" id="XP_002842756.1">
    <property type="nucleotide sequence ID" value="XM_002842710.1"/>
</dbReference>
<dbReference type="VEuPathDB" id="FungiDB:MCYG_08587"/>
<dbReference type="OMA" id="NDHPGRN"/>
<dbReference type="Pfam" id="PF10685">
    <property type="entry name" value="KGG"/>
    <property type="match status" value="2"/>
</dbReference>
<dbReference type="HOGENOM" id="CLU_122062_1_0_1"/>
<dbReference type="PANTHER" id="PTHR36569">
    <property type="match status" value="1"/>
</dbReference>
<accession>C5G0W5</accession>
<evidence type="ECO:0000313" key="3">
    <source>
        <dbReference type="Proteomes" id="UP000002035"/>
    </source>
</evidence>
<dbReference type="InterPro" id="IPR052590">
    <property type="entry name" value="Stress/Virulence-Domain"/>
</dbReference>
<evidence type="ECO:0008006" key="4">
    <source>
        <dbReference type="Google" id="ProtNLM"/>
    </source>
</evidence>
<dbReference type="PANTHER" id="PTHR36569:SF5">
    <property type="entry name" value="CONIDIATION-SPECIFIC PROTEIN 10 (EUROFUNG)"/>
    <property type="match status" value="1"/>
</dbReference>
<feature type="region of interest" description="Disordered" evidence="1">
    <location>
        <begin position="1"/>
        <end position="90"/>
    </location>
</feature>
<gene>
    <name evidence="2" type="ORF">MCYG_08587</name>
</gene>